<dbReference type="GO" id="GO:0003677">
    <property type="term" value="F:DNA binding"/>
    <property type="evidence" value="ECO:0007669"/>
    <property type="project" value="UniProtKB-KW"/>
</dbReference>
<accession>A0A6G8B1J7</accession>
<evidence type="ECO:0000256" key="4">
    <source>
        <dbReference type="ARBA" id="ARBA00023163"/>
    </source>
</evidence>
<dbReference type="Pfam" id="PF13411">
    <property type="entry name" value="MerR_1"/>
    <property type="match status" value="1"/>
</dbReference>
<keyword evidence="2" id="KW-0805">Transcription regulation</keyword>
<evidence type="ECO:0000256" key="3">
    <source>
        <dbReference type="ARBA" id="ARBA00023125"/>
    </source>
</evidence>
<proteinExistence type="predicted"/>
<evidence type="ECO:0000256" key="1">
    <source>
        <dbReference type="ARBA" id="ARBA00022491"/>
    </source>
</evidence>
<dbReference type="PANTHER" id="PTHR30204">
    <property type="entry name" value="REDOX-CYCLING DRUG-SENSING TRANSCRIPTIONAL ACTIVATOR SOXR"/>
    <property type="match status" value="1"/>
</dbReference>
<dbReference type="EMBL" id="CP049888">
    <property type="protein sequence ID" value="QIL51110.1"/>
    <property type="molecule type" value="Genomic_DNA"/>
</dbReference>
<dbReference type="PROSITE" id="PS50937">
    <property type="entry name" value="HTH_MERR_2"/>
    <property type="match status" value="1"/>
</dbReference>
<dbReference type="InterPro" id="IPR009061">
    <property type="entry name" value="DNA-bd_dom_put_sf"/>
</dbReference>
<dbReference type="SMART" id="SM00422">
    <property type="entry name" value="HTH_MERR"/>
    <property type="match status" value="1"/>
</dbReference>
<keyword evidence="1" id="KW-0678">Repressor</keyword>
<reference evidence="6 7" key="1">
    <citation type="submission" date="2020-03" db="EMBL/GenBank/DDBJ databases">
        <title>Weissella sp. nov., isolated from Cybister lewisianus.</title>
        <authorList>
            <person name="Hyun D.-W."/>
            <person name="Bae J.-W."/>
        </authorList>
    </citation>
    <scope>NUCLEOTIDE SEQUENCE [LARGE SCALE GENOMIC DNA]</scope>
    <source>
        <strain evidence="6 7">HDW19</strain>
    </source>
</reference>
<dbReference type="Proteomes" id="UP000500741">
    <property type="component" value="Chromosome"/>
</dbReference>
<dbReference type="KEGG" id="wco:G7084_07305"/>
<gene>
    <name evidence="6" type="ORF">G7084_07305</name>
</gene>
<dbReference type="GO" id="GO:0003700">
    <property type="term" value="F:DNA-binding transcription factor activity"/>
    <property type="evidence" value="ECO:0007669"/>
    <property type="project" value="InterPro"/>
</dbReference>
<dbReference type="SUPFAM" id="SSF46955">
    <property type="entry name" value="Putative DNA-binding domain"/>
    <property type="match status" value="1"/>
</dbReference>
<dbReference type="AlphaFoldDB" id="A0A6G8B1J7"/>
<evidence type="ECO:0000256" key="2">
    <source>
        <dbReference type="ARBA" id="ARBA00023015"/>
    </source>
</evidence>
<evidence type="ECO:0000313" key="7">
    <source>
        <dbReference type="Proteomes" id="UP000500741"/>
    </source>
</evidence>
<sequence>MTRTRQLRQDLAILPMGVVEQLTGLSARQIRYYDQQNLIHPERGSGQQRRYSLNQIERLMEIADYLDAGYSIADIHAVDQKKQKKTGVVDQDAVRRSLQAEFIQIGRFGTSKRGDIS</sequence>
<dbReference type="InterPro" id="IPR047057">
    <property type="entry name" value="MerR_fam"/>
</dbReference>
<evidence type="ECO:0000259" key="5">
    <source>
        <dbReference type="PROSITE" id="PS50937"/>
    </source>
</evidence>
<protein>
    <submittedName>
        <fullName evidence="6">MerR family transcriptional regulator</fullName>
    </submittedName>
</protein>
<keyword evidence="3" id="KW-0238">DNA-binding</keyword>
<feature type="domain" description="HTH merR-type" evidence="5">
    <location>
        <begin position="13"/>
        <end position="81"/>
    </location>
</feature>
<dbReference type="CDD" id="cd01105">
    <property type="entry name" value="HTH_GlnR-like"/>
    <property type="match status" value="1"/>
</dbReference>
<organism evidence="6 7">
    <name type="scientific">Weissella coleopterorum</name>
    <dbReference type="NCBI Taxonomy" id="2714949"/>
    <lineage>
        <taxon>Bacteria</taxon>
        <taxon>Bacillati</taxon>
        <taxon>Bacillota</taxon>
        <taxon>Bacilli</taxon>
        <taxon>Lactobacillales</taxon>
        <taxon>Lactobacillaceae</taxon>
        <taxon>Weissella</taxon>
    </lineage>
</organism>
<dbReference type="RefSeq" id="WP_166011374.1">
    <property type="nucleotide sequence ID" value="NZ_CP049888.1"/>
</dbReference>
<evidence type="ECO:0000313" key="6">
    <source>
        <dbReference type="EMBL" id="QIL51110.1"/>
    </source>
</evidence>
<dbReference type="InterPro" id="IPR000551">
    <property type="entry name" value="MerR-type_HTH_dom"/>
</dbReference>
<dbReference type="PANTHER" id="PTHR30204:SF65">
    <property type="entry name" value="HTH-TYPE TRANSCRIPTIONAL REGULATOR TNRA"/>
    <property type="match status" value="1"/>
</dbReference>
<name>A0A6G8B1J7_9LACO</name>
<dbReference type="Gene3D" id="1.10.1660.10">
    <property type="match status" value="1"/>
</dbReference>
<keyword evidence="4" id="KW-0804">Transcription</keyword>
<keyword evidence="7" id="KW-1185">Reference proteome</keyword>